<dbReference type="PANTHER" id="PTHR43738:SF1">
    <property type="entry name" value="HEMIN TRANSPORT SYSTEM PERMEASE PROTEIN HRTB-RELATED"/>
    <property type="match status" value="1"/>
</dbReference>
<evidence type="ECO:0000256" key="2">
    <source>
        <dbReference type="ARBA" id="ARBA00022448"/>
    </source>
</evidence>
<feature type="transmembrane region" description="Helical" evidence="7">
    <location>
        <begin position="305"/>
        <end position="330"/>
    </location>
</feature>
<sequence>MSIYLSLKEIWRNKGRFFLFSMVIALIAVLVLFTAGLGEGLASANKEYLEKLDADLLVFQGGTNYSTIESRLDYQKVKRIQRLDGLEDAGPIGFSNLKVVLPDGLETLDISFVGVNPGEPGSPPVFDGQSLSSRQAKVIVVDQRIAEQAQVNVGDMLTIKSTQGTDDKFFDLRVVGITDGRQYFFQPSAFVSLPNWDRYRPKADAGEYSSRPITNTIAVRLENPAAMTAMSAYIENSIVDVEVTDIRTAYESAPGYAAQQNTLNTMKGFTFLIGVLVIGGFFQIQTLQKVPQIGMLKAVGTPDQIVAGASILQIIFVTVFGVFLGGLATFGLTLGMPSSVPIIFTGTSVIVAVVSLLLIGPIGGMVSIRLALKVEPLTALGM</sequence>
<accession>A0A8J6TH96</accession>
<feature type="transmembrane region" description="Helical" evidence="7">
    <location>
        <begin position="268"/>
        <end position="284"/>
    </location>
</feature>
<dbReference type="Pfam" id="PF12704">
    <property type="entry name" value="MacB_PCD"/>
    <property type="match status" value="1"/>
</dbReference>
<evidence type="ECO:0000256" key="1">
    <source>
        <dbReference type="ARBA" id="ARBA00004651"/>
    </source>
</evidence>
<evidence type="ECO:0000256" key="5">
    <source>
        <dbReference type="ARBA" id="ARBA00022989"/>
    </source>
</evidence>
<comment type="subcellular location">
    <subcellularLocation>
        <location evidence="1">Cell membrane</location>
        <topology evidence="1">Multi-pass membrane protein</topology>
    </subcellularLocation>
</comment>
<feature type="domain" description="ABC3 transporter permease C-terminal" evidence="8">
    <location>
        <begin position="268"/>
        <end position="376"/>
    </location>
</feature>
<evidence type="ECO:0000313" key="10">
    <source>
        <dbReference type="EMBL" id="MBC8334350.1"/>
    </source>
</evidence>
<gene>
    <name evidence="10" type="ORF">H8E29_03715</name>
</gene>
<organism evidence="10 11">
    <name type="scientific">Candidatus Desulfolinea nitratireducens</name>
    <dbReference type="NCBI Taxonomy" id="2841698"/>
    <lineage>
        <taxon>Bacteria</taxon>
        <taxon>Bacillati</taxon>
        <taxon>Chloroflexota</taxon>
        <taxon>Anaerolineae</taxon>
        <taxon>Anaerolineales</taxon>
        <taxon>Anaerolineales incertae sedis</taxon>
        <taxon>Candidatus Desulfolinea</taxon>
    </lineage>
</organism>
<evidence type="ECO:0000259" key="9">
    <source>
        <dbReference type="Pfam" id="PF12704"/>
    </source>
</evidence>
<evidence type="ECO:0000256" key="3">
    <source>
        <dbReference type="ARBA" id="ARBA00022475"/>
    </source>
</evidence>
<evidence type="ECO:0000313" key="11">
    <source>
        <dbReference type="Proteomes" id="UP000614469"/>
    </source>
</evidence>
<dbReference type="InterPro" id="IPR025857">
    <property type="entry name" value="MacB_PCD"/>
</dbReference>
<protein>
    <submittedName>
        <fullName evidence="10">ABC transporter permease</fullName>
    </submittedName>
</protein>
<keyword evidence="6 7" id="KW-0472">Membrane</keyword>
<feature type="transmembrane region" description="Helical" evidence="7">
    <location>
        <begin position="342"/>
        <end position="363"/>
    </location>
</feature>
<dbReference type="AlphaFoldDB" id="A0A8J6TH96"/>
<proteinExistence type="predicted"/>
<keyword evidence="5 7" id="KW-1133">Transmembrane helix</keyword>
<dbReference type="Proteomes" id="UP000614469">
    <property type="component" value="Unassembled WGS sequence"/>
</dbReference>
<keyword evidence="2" id="KW-0813">Transport</keyword>
<dbReference type="PANTHER" id="PTHR43738">
    <property type="entry name" value="ABC TRANSPORTER, MEMBRANE PROTEIN"/>
    <property type="match status" value="1"/>
</dbReference>
<comment type="caution">
    <text evidence="10">The sequence shown here is derived from an EMBL/GenBank/DDBJ whole genome shotgun (WGS) entry which is preliminary data.</text>
</comment>
<evidence type="ECO:0000256" key="6">
    <source>
        <dbReference type="ARBA" id="ARBA00023136"/>
    </source>
</evidence>
<dbReference type="Pfam" id="PF02687">
    <property type="entry name" value="FtsX"/>
    <property type="match status" value="1"/>
</dbReference>
<keyword evidence="4 7" id="KW-0812">Transmembrane</keyword>
<evidence type="ECO:0000256" key="7">
    <source>
        <dbReference type="SAM" id="Phobius"/>
    </source>
</evidence>
<evidence type="ECO:0000256" key="4">
    <source>
        <dbReference type="ARBA" id="ARBA00022692"/>
    </source>
</evidence>
<dbReference type="InterPro" id="IPR051125">
    <property type="entry name" value="ABC-4/HrtB_transporter"/>
</dbReference>
<dbReference type="EMBL" id="JACNJN010000061">
    <property type="protein sequence ID" value="MBC8334350.1"/>
    <property type="molecule type" value="Genomic_DNA"/>
</dbReference>
<dbReference type="GO" id="GO:0005886">
    <property type="term" value="C:plasma membrane"/>
    <property type="evidence" value="ECO:0007669"/>
    <property type="project" value="UniProtKB-SubCell"/>
</dbReference>
<name>A0A8J6TH96_9CHLR</name>
<keyword evidence="3" id="KW-1003">Cell membrane</keyword>
<evidence type="ECO:0000259" key="8">
    <source>
        <dbReference type="Pfam" id="PF02687"/>
    </source>
</evidence>
<feature type="domain" description="MacB-like periplasmic core" evidence="9">
    <location>
        <begin position="21"/>
        <end position="236"/>
    </location>
</feature>
<dbReference type="InterPro" id="IPR003838">
    <property type="entry name" value="ABC3_permease_C"/>
</dbReference>
<reference evidence="10 11" key="1">
    <citation type="submission" date="2020-08" db="EMBL/GenBank/DDBJ databases">
        <title>Bridging the membrane lipid divide: bacteria of the FCB group superphylum have the potential to synthesize archaeal ether lipids.</title>
        <authorList>
            <person name="Villanueva L."/>
            <person name="Von Meijenfeldt F.A.B."/>
            <person name="Westbye A.B."/>
            <person name="Yadav S."/>
            <person name="Hopmans E.C."/>
            <person name="Dutilh B.E."/>
            <person name="Sinninghe Damste J.S."/>
        </authorList>
    </citation>
    <scope>NUCLEOTIDE SEQUENCE [LARGE SCALE GENOMIC DNA]</scope>
    <source>
        <strain evidence="10">NIOZ-UU36</strain>
    </source>
</reference>